<dbReference type="InParanoid" id="A0A165QEW7"/>
<gene>
    <name evidence="1" type="ORF">EXIGLDRAFT_758857</name>
</gene>
<dbReference type="AlphaFoldDB" id="A0A165QEW7"/>
<accession>A0A165QEW7</accession>
<sequence length="194" mass="22154">MAQIVIIEKAYVGVIFRNYLVRHTAIKAVRAHTISCLIFGVLDRKCVEVPPFPARRLYMDLVDPHLTHGCDIRPDHTLSATRRLEAVQKRFLRKALRLGPRCSVAALYTEMGIAPVRYRRADLAIRFLGYLLQCLRISLVRRALADSVMLVNSGQKSWYSDMRRALALLPVPVYLQTTRWSVDVEAVRNSCVPH</sequence>
<dbReference type="OrthoDB" id="3040682at2759"/>
<dbReference type="EMBL" id="KV425883">
    <property type="protein sequence ID" value="KZW03508.1"/>
    <property type="molecule type" value="Genomic_DNA"/>
</dbReference>
<keyword evidence="2" id="KW-1185">Reference proteome</keyword>
<reference evidence="1 2" key="1">
    <citation type="journal article" date="2016" name="Mol. Biol. Evol.">
        <title>Comparative Genomics of Early-Diverging Mushroom-Forming Fungi Provides Insights into the Origins of Lignocellulose Decay Capabilities.</title>
        <authorList>
            <person name="Nagy L.G."/>
            <person name="Riley R."/>
            <person name="Tritt A."/>
            <person name="Adam C."/>
            <person name="Daum C."/>
            <person name="Floudas D."/>
            <person name="Sun H."/>
            <person name="Yadav J.S."/>
            <person name="Pangilinan J."/>
            <person name="Larsson K.H."/>
            <person name="Matsuura K."/>
            <person name="Barry K."/>
            <person name="Labutti K."/>
            <person name="Kuo R."/>
            <person name="Ohm R.A."/>
            <person name="Bhattacharya S.S."/>
            <person name="Shirouzu T."/>
            <person name="Yoshinaga Y."/>
            <person name="Martin F.M."/>
            <person name="Grigoriev I.V."/>
            <person name="Hibbett D.S."/>
        </authorList>
    </citation>
    <scope>NUCLEOTIDE SEQUENCE [LARGE SCALE GENOMIC DNA]</scope>
    <source>
        <strain evidence="1 2">HHB12029</strain>
    </source>
</reference>
<evidence type="ECO:0000313" key="2">
    <source>
        <dbReference type="Proteomes" id="UP000077266"/>
    </source>
</evidence>
<proteinExistence type="predicted"/>
<organism evidence="1 2">
    <name type="scientific">Exidia glandulosa HHB12029</name>
    <dbReference type="NCBI Taxonomy" id="1314781"/>
    <lineage>
        <taxon>Eukaryota</taxon>
        <taxon>Fungi</taxon>
        <taxon>Dikarya</taxon>
        <taxon>Basidiomycota</taxon>
        <taxon>Agaricomycotina</taxon>
        <taxon>Agaricomycetes</taxon>
        <taxon>Auriculariales</taxon>
        <taxon>Exidiaceae</taxon>
        <taxon>Exidia</taxon>
    </lineage>
</organism>
<evidence type="ECO:0000313" key="1">
    <source>
        <dbReference type="EMBL" id="KZW03508.1"/>
    </source>
</evidence>
<name>A0A165QEW7_EXIGL</name>
<protein>
    <submittedName>
        <fullName evidence="1">Uncharacterized protein</fullName>
    </submittedName>
</protein>
<dbReference type="Proteomes" id="UP000077266">
    <property type="component" value="Unassembled WGS sequence"/>
</dbReference>